<dbReference type="AlphaFoldDB" id="A0A856MC69"/>
<evidence type="ECO:0000313" key="1">
    <source>
        <dbReference type="EMBL" id="QDL06576.1"/>
    </source>
</evidence>
<proteinExistence type="predicted"/>
<protein>
    <submittedName>
        <fullName evidence="1">Uncharacterized protein</fullName>
    </submittedName>
</protein>
<name>A0A856MC69_9CYAN</name>
<dbReference type="Proteomes" id="UP000503129">
    <property type="component" value="Chromosome"/>
</dbReference>
<organism evidence="1 2">
    <name type="scientific">Brasilonema sennae CENA114</name>
    <dbReference type="NCBI Taxonomy" id="415709"/>
    <lineage>
        <taxon>Bacteria</taxon>
        <taxon>Bacillati</taxon>
        <taxon>Cyanobacteriota</taxon>
        <taxon>Cyanophyceae</taxon>
        <taxon>Nostocales</taxon>
        <taxon>Scytonemataceae</taxon>
        <taxon>Brasilonema</taxon>
        <taxon>Bromeliae group (in: Brasilonema)</taxon>
    </lineage>
</organism>
<gene>
    <name evidence="1" type="ORF">DP114_00425</name>
</gene>
<dbReference type="KEGG" id="bsen:DP114_00425"/>
<dbReference type="RefSeq" id="WP_169265786.1">
    <property type="nucleotide sequence ID" value="NZ_CAWOXK010000001.1"/>
</dbReference>
<sequence>MSLNKEQFQGTSEEGNFQSALNEAIRKALNALSSPGTSDLRIQWKIIETSGSEGGFAGENTINVTIEAQEG</sequence>
<dbReference type="EMBL" id="CP030118">
    <property type="protein sequence ID" value="QDL06576.1"/>
    <property type="molecule type" value="Genomic_DNA"/>
</dbReference>
<accession>A0A856MC69</accession>
<evidence type="ECO:0000313" key="2">
    <source>
        <dbReference type="Proteomes" id="UP000503129"/>
    </source>
</evidence>
<reference evidence="1 2" key="1">
    <citation type="submission" date="2018-06" db="EMBL/GenBank/DDBJ databases">
        <title>Comparative genomics of Brasilonema spp. strains.</title>
        <authorList>
            <person name="Alvarenga D.O."/>
            <person name="Fiore M.F."/>
            <person name="Varani A.M."/>
        </authorList>
    </citation>
    <scope>NUCLEOTIDE SEQUENCE [LARGE SCALE GENOMIC DNA]</scope>
    <source>
        <strain evidence="1 2">CENA114</strain>
    </source>
</reference>
<keyword evidence="2" id="KW-1185">Reference proteome</keyword>